<evidence type="ECO:0000313" key="1">
    <source>
        <dbReference type="EMBL" id="MEY8772151.1"/>
    </source>
</evidence>
<dbReference type="EMBL" id="JBGFFX010000011">
    <property type="protein sequence ID" value="MEY8772151.1"/>
    <property type="molecule type" value="Genomic_DNA"/>
</dbReference>
<dbReference type="Proteomes" id="UP001565243">
    <property type="component" value="Unassembled WGS sequence"/>
</dbReference>
<sequence>MKNNFASIHSRKENGTDSARSLLTEGVTASVWTPDYVLRLRQNIHLCGCSGCDGASPLLQFRWNNHVRHSADISCNRAAAEILSLTASCTLSVSEDLAEHLPELSAERLQMNQHCLRLFAAFRTEPVLLLYALYGFIRQSGPLDPERRAALLETWLQPAGRQRLVQDFCLQQDEHGFPPVAGQRLEALPIWLLVDSDARLHKLKAMRKKGEETLRQTWRGLQKASSARRKILGNFLFYELCHNFFPGHLVTDWENNFADLCRRALSLLLLLTAVSPELDKESLSALFAASHRAARREAFS</sequence>
<reference evidence="1 2" key="1">
    <citation type="submission" date="2024-07" db="EMBL/GenBank/DDBJ databases">
        <authorList>
            <person name="Hebao G."/>
        </authorList>
    </citation>
    <scope>NUCLEOTIDE SEQUENCE [LARGE SCALE GENOMIC DNA]</scope>
    <source>
        <strain evidence="1 2">ACCC 02193</strain>
    </source>
</reference>
<protein>
    <submittedName>
        <fullName evidence="1">Uncharacterized protein</fullName>
    </submittedName>
</protein>
<comment type="caution">
    <text evidence="1">The sequence shown here is derived from an EMBL/GenBank/DDBJ whole genome shotgun (WGS) entry which is preliminary data.</text>
</comment>
<proteinExistence type="predicted"/>
<evidence type="ECO:0000313" key="2">
    <source>
        <dbReference type="Proteomes" id="UP001565243"/>
    </source>
</evidence>
<name>A0ABV4EB33_9GAMM</name>
<organism evidence="1 2">
    <name type="scientific">Erwinia aeris</name>
    <dbReference type="NCBI Taxonomy" id="3239803"/>
    <lineage>
        <taxon>Bacteria</taxon>
        <taxon>Pseudomonadati</taxon>
        <taxon>Pseudomonadota</taxon>
        <taxon>Gammaproteobacteria</taxon>
        <taxon>Enterobacterales</taxon>
        <taxon>Erwiniaceae</taxon>
        <taxon>Erwinia</taxon>
    </lineage>
</organism>
<keyword evidence="2" id="KW-1185">Reference proteome</keyword>
<gene>
    <name evidence="1" type="ORF">AB6T85_17240</name>
</gene>
<accession>A0ABV4EB33</accession>
<dbReference type="RefSeq" id="WP_301730009.1">
    <property type="nucleotide sequence ID" value="NZ_JBGFFX010000011.1"/>
</dbReference>